<reference evidence="2 3" key="1">
    <citation type="submission" date="2015-07" db="EMBL/GenBank/DDBJ databases">
        <title>Draft genome sequence of the Amantichitinum ursilacus IGB-41, a new chitin-degrading bacterium.</title>
        <authorList>
            <person name="Kirstahler P."/>
            <person name="Guenther M."/>
            <person name="Grumaz C."/>
            <person name="Rupp S."/>
            <person name="Zibek S."/>
            <person name="Sohn K."/>
        </authorList>
    </citation>
    <scope>NUCLEOTIDE SEQUENCE [LARGE SCALE GENOMIC DNA]</scope>
    <source>
        <strain evidence="2 3">IGB-41</strain>
    </source>
</reference>
<evidence type="ECO:0000256" key="1">
    <source>
        <dbReference type="SAM" id="Phobius"/>
    </source>
</evidence>
<feature type="transmembrane region" description="Helical" evidence="1">
    <location>
        <begin position="82"/>
        <end position="103"/>
    </location>
</feature>
<dbReference type="Proteomes" id="UP000037939">
    <property type="component" value="Unassembled WGS sequence"/>
</dbReference>
<evidence type="ECO:0000313" key="3">
    <source>
        <dbReference type="Proteomes" id="UP000037939"/>
    </source>
</evidence>
<accession>A0A0N0XKI1</accession>
<comment type="caution">
    <text evidence="2">The sequence shown here is derived from an EMBL/GenBank/DDBJ whole genome shotgun (WGS) entry which is preliminary data.</text>
</comment>
<protein>
    <submittedName>
        <fullName evidence="2">Uncharacterized protein</fullName>
    </submittedName>
</protein>
<keyword evidence="1" id="KW-0472">Membrane</keyword>
<evidence type="ECO:0000313" key="2">
    <source>
        <dbReference type="EMBL" id="KPC52277.1"/>
    </source>
</evidence>
<name>A0A0N0XKI1_9NEIS</name>
<feature type="transmembrane region" description="Helical" evidence="1">
    <location>
        <begin position="59"/>
        <end position="75"/>
    </location>
</feature>
<dbReference type="OrthoDB" id="8590861at2"/>
<dbReference type="AlphaFoldDB" id="A0A0N0XKI1"/>
<keyword evidence="3" id="KW-1185">Reference proteome</keyword>
<dbReference type="EMBL" id="LAQT01000010">
    <property type="protein sequence ID" value="KPC52277.1"/>
    <property type="molecule type" value="Genomic_DNA"/>
</dbReference>
<dbReference type="RefSeq" id="WP_053938517.1">
    <property type="nucleotide sequence ID" value="NZ_LAQT01000010.1"/>
</dbReference>
<gene>
    <name evidence="2" type="ORF">WG78_14500</name>
</gene>
<keyword evidence="1" id="KW-1133">Transmembrane helix</keyword>
<feature type="transmembrane region" description="Helical" evidence="1">
    <location>
        <begin position="21"/>
        <end position="39"/>
    </location>
</feature>
<proteinExistence type="predicted"/>
<sequence length="105" mass="11790">MAFHRVGRSYLSDAEMHARTAHWLDILVPGLICAVGVYFLDSWLSRAAFFVQHTTTTKLIEVSVGLIMFSAGYVYRKYIVALGFLIFVLAALIAVGSGIWHWLLK</sequence>
<organism evidence="2 3">
    <name type="scientific">Amantichitinum ursilacus</name>
    <dbReference type="NCBI Taxonomy" id="857265"/>
    <lineage>
        <taxon>Bacteria</taxon>
        <taxon>Pseudomonadati</taxon>
        <taxon>Pseudomonadota</taxon>
        <taxon>Betaproteobacteria</taxon>
        <taxon>Neisseriales</taxon>
        <taxon>Chitinibacteraceae</taxon>
        <taxon>Amantichitinum</taxon>
    </lineage>
</organism>
<keyword evidence="1" id="KW-0812">Transmembrane</keyword>